<gene>
    <name evidence="5" type="ORF">OMW55_11625</name>
</gene>
<dbReference type="Gene3D" id="1.10.10.10">
    <property type="entry name" value="Winged helix-like DNA-binding domain superfamily/Winged helix DNA-binding domain"/>
    <property type="match status" value="2"/>
</dbReference>
<evidence type="ECO:0000259" key="4">
    <source>
        <dbReference type="Pfam" id="PF13240"/>
    </source>
</evidence>
<keyword evidence="2" id="KW-1133">Transmembrane helix</keyword>
<keyword evidence="2" id="KW-0812">Transmembrane</keyword>
<dbReference type="InterPro" id="IPR026870">
    <property type="entry name" value="Zinc_ribbon_dom"/>
</dbReference>
<comment type="caution">
    <text evidence="5">The sequence shown here is derived from an EMBL/GenBank/DDBJ whole genome shotgun (WGS) entry which is preliminary data.</text>
</comment>
<dbReference type="RefSeq" id="WP_264883298.1">
    <property type="nucleotide sequence ID" value="NZ_JAPDOB010000002.1"/>
</dbReference>
<dbReference type="Pfam" id="PF13240">
    <property type="entry name" value="Zn_Ribbon_1"/>
    <property type="match status" value="1"/>
</dbReference>
<dbReference type="EMBL" id="JAPDOB010000002">
    <property type="protein sequence ID" value="MCW3798454.1"/>
    <property type="molecule type" value="Genomic_DNA"/>
</dbReference>
<feature type="domain" description="Zinc-ribbon" evidence="4">
    <location>
        <begin position="2"/>
        <end position="23"/>
    </location>
</feature>
<organism evidence="5 6">
    <name type="scientific">Sphingomonas arvum</name>
    <dbReference type="NCBI Taxonomy" id="2992113"/>
    <lineage>
        <taxon>Bacteria</taxon>
        <taxon>Pseudomonadati</taxon>
        <taxon>Pseudomonadota</taxon>
        <taxon>Alphaproteobacteria</taxon>
        <taxon>Sphingomonadales</taxon>
        <taxon>Sphingomonadaceae</taxon>
        <taxon>Sphingomonas</taxon>
    </lineage>
</organism>
<keyword evidence="2" id="KW-0472">Membrane</keyword>
<feature type="region of interest" description="Disordered" evidence="1">
    <location>
        <begin position="109"/>
        <end position="146"/>
    </location>
</feature>
<keyword evidence="5" id="KW-0449">Lipoprotein</keyword>
<evidence type="ECO:0000259" key="3">
    <source>
        <dbReference type="Pfam" id="PF07553"/>
    </source>
</evidence>
<feature type="transmembrane region" description="Helical" evidence="2">
    <location>
        <begin position="60"/>
        <end position="84"/>
    </location>
</feature>
<evidence type="ECO:0000256" key="2">
    <source>
        <dbReference type="SAM" id="Phobius"/>
    </source>
</evidence>
<evidence type="ECO:0000256" key="1">
    <source>
        <dbReference type="SAM" id="MobiDB-lite"/>
    </source>
</evidence>
<dbReference type="Pfam" id="PF07553">
    <property type="entry name" value="Lipoprotein_Ltp"/>
    <property type="match status" value="2"/>
</dbReference>
<evidence type="ECO:0000313" key="5">
    <source>
        <dbReference type="EMBL" id="MCW3798454.1"/>
    </source>
</evidence>
<accession>A0ABT3JHM5</accession>
<dbReference type="InterPro" id="IPR036388">
    <property type="entry name" value="WH-like_DNA-bd_sf"/>
</dbReference>
<keyword evidence="6" id="KW-1185">Reference proteome</keyword>
<dbReference type="InterPro" id="IPR011434">
    <property type="entry name" value="Ltp-like_HTH"/>
</dbReference>
<evidence type="ECO:0000313" key="6">
    <source>
        <dbReference type="Proteomes" id="UP001526246"/>
    </source>
</evidence>
<sequence>MYCIRCGAELPDGALYCPKCGKKQEDGAPYAGTSALHADVAATLNQPIVPEASANTSTSALSWIVGAILGLFGLFVIGVVAASIAAPNKVAEPSVANAVVGQNVVDIPTGPQVTEPTSNRAAENVAPDPVEKATVQEEEEDGSGLTSAQLNAVRSAQQYLNMTGFSREGLIQQLSSEYGSGYSRADATAAVDSLAVDWDENAVRSAQQYLEMTGFSCQKLIDQLSSDYGSKYTVEQATYGAHQAGAC</sequence>
<dbReference type="Proteomes" id="UP001526246">
    <property type="component" value="Unassembled WGS sequence"/>
</dbReference>
<feature type="compositionally biased region" description="Polar residues" evidence="1">
    <location>
        <begin position="111"/>
        <end position="121"/>
    </location>
</feature>
<reference evidence="5 6" key="1">
    <citation type="submission" date="2022-10" db="EMBL/GenBank/DDBJ databases">
        <title>Sphingomonas sp.</title>
        <authorList>
            <person name="Jin C."/>
        </authorList>
    </citation>
    <scope>NUCLEOTIDE SEQUENCE [LARGE SCALE GENOMIC DNA]</scope>
    <source>
        <strain evidence="5 6">BN140010</strain>
    </source>
</reference>
<feature type="domain" description="Putative host cell surface-exposed lipoprotein Ltp-like HTH region" evidence="3">
    <location>
        <begin position="197"/>
        <end position="240"/>
    </location>
</feature>
<protein>
    <submittedName>
        <fullName evidence="5">Ltp family lipoprotein</fullName>
    </submittedName>
</protein>
<feature type="domain" description="Putative host cell surface-exposed lipoprotein Ltp-like HTH region" evidence="3">
    <location>
        <begin position="150"/>
        <end position="194"/>
    </location>
</feature>
<name>A0ABT3JHM5_9SPHN</name>
<proteinExistence type="predicted"/>